<dbReference type="Proteomes" id="UP000608754">
    <property type="component" value="Unassembled WGS sequence"/>
</dbReference>
<dbReference type="AlphaFoldDB" id="A0A8J7G5N4"/>
<dbReference type="Pfam" id="PF01636">
    <property type="entry name" value="APH"/>
    <property type="match status" value="1"/>
</dbReference>
<accession>A0A8J7G5N4</accession>
<dbReference type="InterPro" id="IPR002575">
    <property type="entry name" value="Aminoglycoside_PTrfase"/>
</dbReference>
<dbReference type="InterPro" id="IPR011009">
    <property type="entry name" value="Kinase-like_dom_sf"/>
</dbReference>
<feature type="domain" description="Aminoglycoside phosphotransferase" evidence="1">
    <location>
        <begin position="21"/>
        <end position="234"/>
    </location>
</feature>
<reference evidence="2" key="1">
    <citation type="submission" date="2020-10" db="EMBL/GenBank/DDBJ databases">
        <authorList>
            <person name="Lu T."/>
            <person name="Wang Q."/>
            <person name="Han X."/>
        </authorList>
    </citation>
    <scope>NUCLEOTIDE SEQUENCE</scope>
    <source>
        <strain evidence="2">WQ 117</strain>
    </source>
</reference>
<evidence type="ECO:0000313" key="2">
    <source>
        <dbReference type="EMBL" id="MBF0597122.1"/>
    </source>
</evidence>
<evidence type="ECO:0000313" key="3">
    <source>
        <dbReference type="Proteomes" id="UP000608754"/>
    </source>
</evidence>
<dbReference type="RefSeq" id="WP_194182677.1">
    <property type="nucleotide sequence ID" value="NZ_JADGIK010000004.1"/>
</dbReference>
<keyword evidence="3" id="KW-1185">Reference proteome</keyword>
<sequence>MDSKIIDFLKMYYSQEALNTVTLLAGGGSSRKYYRFWDQNQSYILSESSNVDENKTFFSYTKQLQTIIPNVPTVYHINDDKTLYTQTDLGDQTLMNLIQEDLENAKPYFFKIVEQLAEAQVKGGKIIEFKDAFSYPKLDKTLVLRDLFQFKFYFLNTIGIDYKQGKLIKDFDLFASQFDKLSPKGFVFRDFQSRNIMIKDEKPYFIDYQGGLYGPIFYDLVSLIWQAKANLPLDFKKELYNHYEEKIKKLDTNAITIDSRVSYEYCVVARLLQVLGAYGLRGLIEKKSHFTESISFGLANLKAIIDYPILQNYPELKHIIKVLIQPETLERINQKINGEIKH</sequence>
<organism evidence="2 3">
    <name type="scientific">Faecalibacter rhinopitheci</name>
    <dbReference type="NCBI Taxonomy" id="2779678"/>
    <lineage>
        <taxon>Bacteria</taxon>
        <taxon>Pseudomonadati</taxon>
        <taxon>Bacteroidota</taxon>
        <taxon>Flavobacteriia</taxon>
        <taxon>Flavobacteriales</taxon>
        <taxon>Weeksellaceae</taxon>
        <taxon>Faecalibacter</taxon>
    </lineage>
</organism>
<gene>
    <name evidence="2" type="ORF">IM532_06625</name>
</gene>
<comment type="caution">
    <text evidence="2">The sequence shown here is derived from an EMBL/GenBank/DDBJ whole genome shotgun (WGS) entry which is preliminary data.</text>
</comment>
<dbReference type="Gene3D" id="3.30.200.20">
    <property type="entry name" value="Phosphorylase Kinase, domain 1"/>
    <property type="match status" value="1"/>
</dbReference>
<dbReference type="Gene3D" id="3.90.1200.10">
    <property type="match status" value="1"/>
</dbReference>
<proteinExistence type="predicted"/>
<dbReference type="SUPFAM" id="SSF56112">
    <property type="entry name" value="Protein kinase-like (PK-like)"/>
    <property type="match status" value="1"/>
</dbReference>
<evidence type="ECO:0000259" key="1">
    <source>
        <dbReference type="Pfam" id="PF01636"/>
    </source>
</evidence>
<name>A0A8J7G5N4_9FLAO</name>
<dbReference type="EMBL" id="JADGIK010000004">
    <property type="protein sequence ID" value="MBF0597122.1"/>
    <property type="molecule type" value="Genomic_DNA"/>
</dbReference>
<protein>
    <submittedName>
        <fullName evidence="2">Phosphotransferase</fullName>
    </submittedName>
</protein>